<keyword evidence="3" id="KW-0731">Sigma factor</keyword>
<evidence type="ECO:0000256" key="4">
    <source>
        <dbReference type="ARBA" id="ARBA00023163"/>
    </source>
</evidence>
<dbReference type="InterPro" id="IPR039425">
    <property type="entry name" value="RNA_pol_sigma-70-like"/>
</dbReference>
<dbReference type="InterPro" id="IPR036388">
    <property type="entry name" value="WH-like_DNA-bd_sf"/>
</dbReference>
<feature type="domain" description="RNA polymerase sigma-70 region 2" evidence="5">
    <location>
        <begin position="31"/>
        <end position="89"/>
    </location>
</feature>
<accession>A0ABT2I8R3</accession>
<dbReference type="PANTHER" id="PTHR43133">
    <property type="entry name" value="RNA POLYMERASE ECF-TYPE SIGMA FACTO"/>
    <property type="match status" value="1"/>
</dbReference>
<dbReference type="NCBIfam" id="TIGR02937">
    <property type="entry name" value="sigma70-ECF"/>
    <property type="match status" value="1"/>
</dbReference>
<name>A0ABT2I8R3_9SPHN</name>
<dbReference type="SUPFAM" id="SSF88659">
    <property type="entry name" value="Sigma3 and sigma4 domains of RNA polymerase sigma factors"/>
    <property type="match status" value="1"/>
</dbReference>
<dbReference type="InterPro" id="IPR013249">
    <property type="entry name" value="RNA_pol_sigma70_r4_t2"/>
</dbReference>
<dbReference type="SUPFAM" id="SSF88946">
    <property type="entry name" value="Sigma2 domain of RNA polymerase sigma factors"/>
    <property type="match status" value="1"/>
</dbReference>
<evidence type="ECO:0000256" key="3">
    <source>
        <dbReference type="ARBA" id="ARBA00023082"/>
    </source>
</evidence>
<dbReference type="Gene3D" id="1.10.1740.10">
    <property type="match status" value="1"/>
</dbReference>
<keyword evidence="2" id="KW-0805">Transcription regulation</keyword>
<proteinExistence type="inferred from homology"/>
<keyword evidence="4" id="KW-0804">Transcription</keyword>
<dbReference type="PANTHER" id="PTHR43133:SF63">
    <property type="entry name" value="RNA POLYMERASE SIGMA FACTOR FECI-RELATED"/>
    <property type="match status" value="1"/>
</dbReference>
<evidence type="ECO:0000313" key="8">
    <source>
        <dbReference type="Proteomes" id="UP001165583"/>
    </source>
</evidence>
<dbReference type="Proteomes" id="UP001165583">
    <property type="component" value="Unassembled WGS sequence"/>
</dbReference>
<dbReference type="InterPro" id="IPR013325">
    <property type="entry name" value="RNA_pol_sigma_r2"/>
</dbReference>
<dbReference type="RefSeq" id="WP_260047186.1">
    <property type="nucleotide sequence ID" value="NZ_JANZXA010000012.1"/>
</dbReference>
<evidence type="ECO:0000259" key="5">
    <source>
        <dbReference type="Pfam" id="PF04542"/>
    </source>
</evidence>
<organism evidence="7 8">
    <name type="scientific">Novosphingobium mangrovi</name>
    <name type="common">ex Huang et al. 2023</name>
    <dbReference type="NCBI Taxonomy" id="2976432"/>
    <lineage>
        <taxon>Bacteria</taxon>
        <taxon>Pseudomonadati</taxon>
        <taxon>Pseudomonadota</taxon>
        <taxon>Alphaproteobacteria</taxon>
        <taxon>Sphingomonadales</taxon>
        <taxon>Sphingomonadaceae</taxon>
        <taxon>Novosphingobium</taxon>
    </lineage>
</organism>
<evidence type="ECO:0000256" key="1">
    <source>
        <dbReference type="ARBA" id="ARBA00010641"/>
    </source>
</evidence>
<protein>
    <submittedName>
        <fullName evidence="7">Sigma-70 family RNA polymerase sigma factor</fullName>
    </submittedName>
</protein>
<gene>
    <name evidence="7" type="ORF">NZK81_16570</name>
</gene>
<feature type="domain" description="RNA polymerase sigma factor 70 region 4 type 2" evidence="6">
    <location>
        <begin position="117"/>
        <end position="169"/>
    </location>
</feature>
<dbReference type="Pfam" id="PF08281">
    <property type="entry name" value="Sigma70_r4_2"/>
    <property type="match status" value="1"/>
</dbReference>
<evidence type="ECO:0000259" key="6">
    <source>
        <dbReference type="Pfam" id="PF08281"/>
    </source>
</evidence>
<dbReference type="Pfam" id="PF04542">
    <property type="entry name" value="Sigma70_r2"/>
    <property type="match status" value="1"/>
</dbReference>
<sequence length="184" mass="20539">MSKTMSSPTLPIAPVGHERDGRHDWSGVMEAIRRYALARRKQDDIAEDIAQETVLRCIEYCRSHDVASLYALAYRIAANLIADHHRAARGQTGELEESIECDAPLPDQIVADRLEIERLSGALSGMPALRREVFLRRRLHGESYATITKDLNMSSKAVEKHIGRALETLTKAMKRSSGSKRDGS</sequence>
<dbReference type="Gene3D" id="1.10.10.10">
    <property type="entry name" value="Winged helix-like DNA-binding domain superfamily/Winged helix DNA-binding domain"/>
    <property type="match status" value="1"/>
</dbReference>
<evidence type="ECO:0000313" key="7">
    <source>
        <dbReference type="EMBL" id="MCT2401164.1"/>
    </source>
</evidence>
<dbReference type="EMBL" id="JANZXA010000012">
    <property type="protein sequence ID" value="MCT2401164.1"/>
    <property type="molecule type" value="Genomic_DNA"/>
</dbReference>
<comment type="similarity">
    <text evidence="1">Belongs to the sigma-70 factor family. ECF subfamily.</text>
</comment>
<comment type="caution">
    <text evidence="7">The sequence shown here is derived from an EMBL/GenBank/DDBJ whole genome shotgun (WGS) entry which is preliminary data.</text>
</comment>
<reference evidence="7" key="1">
    <citation type="submission" date="2022-09" db="EMBL/GenBank/DDBJ databases">
        <title>Novosphingobium sp. Nov., a polycyclic aromatic hydrocarbon-degrading bacterium isolated form mangrove sediments in HongKong.</title>
        <authorList>
            <person name="Hu Z."/>
        </authorList>
    </citation>
    <scope>NUCLEOTIDE SEQUENCE</scope>
    <source>
        <strain evidence="7">HK4-1</strain>
    </source>
</reference>
<evidence type="ECO:0000256" key="2">
    <source>
        <dbReference type="ARBA" id="ARBA00023015"/>
    </source>
</evidence>
<dbReference type="InterPro" id="IPR014284">
    <property type="entry name" value="RNA_pol_sigma-70_dom"/>
</dbReference>
<keyword evidence="8" id="KW-1185">Reference proteome</keyword>
<dbReference type="InterPro" id="IPR007627">
    <property type="entry name" value="RNA_pol_sigma70_r2"/>
</dbReference>
<dbReference type="InterPro" id="IPR013324">
    <property type="entry name" value="RNA_pol_sigma_r3/r4-like"/>
</dbReference>